<dbReference type="EMBL" id="CAVMBE010000097">
    <property type="protein sequence ID" value="CAK4033917.1"/>
    <property type="molecule type" value="Genomic_DNA"/>
</dbReference>
<keyword evidence="2" id="KW-1133">Transmembrane helix</keyword>
<reference evidence="3" key="1">
    <citation type="submission" date="2023-11" db="EMBL/GenBank/DDBJ databases">
        <authorList>
            <person name="Alioto T."/>
            <person name="Alioto T."/>
            <person name="Gomez Garrido J."/>
        </authorList>
    </citation>
    <scope>NUCLEOTIDE SEQUENCE</scope>
</reference>
<evidence type="ECO:0000256" key="2">
    <source>
        <dbReference type="SAM" id="Phobius"/>
    </source>
</evidence>
<evidence type="ECO:0000256" key="1">
    <source>
        <dbReference type="SAM" id="MobiDB-lite"/>
    </source>
</evidence>
<feature type="compositionally biased region" description="Polar residues" evidence="1">
    <location>
        <begin position="237"/>
        <end position="261"/>
    </location>
</feature>
<feature type="transmembrane region" description="Helical" evidence="2">
    <location>
        <begin position="43"/>
        <end position="76"/>
    </location>
</feature>
<protein>
    <submittedName>
        <fullName evidence="3">Uncharacterized protein</fullName>
    </submittedName>
</protein>
<feature type="region of interest" description="Disordered" evidence="1">
    <location>
        <begin position="756"/>
        <end position="775"/>
    </location>
</feature>
<sequence>MDGAASYDPPGGYESSTAVTPAAKTLNQLHHELEPLAIDVGTLIMLVLNVAVLIVAVLLCVLLFIFVLCWLCLFWLQARLLLGASFALQACMQEPVTSCGSQTQAPDDTDSEYQTASEGTDSEYQTASEGTDPQQYSNDQDETSEHDVELFDQENLAQQAPDEGVDSQERVNDDDASEVNLPNHESHAIMESSGDQWPSPEAPAVQEQPQAKRDQAEWMAEPLSSGPEGITGRDESQVLSEQLQSADKVSNERAPNTQPPSRFSAEQLEAARNFMAEATPPQPKAKAGRSTQPPRRYQPAQARGPSGRQALQHPVDRPSRPQASATTTNRAPMLPPNPDAAVPPHLRKLQAAQAKQVDFPTAGSGREARATSHDLSGRVGNAATAVNGPDPLYADENQAPKLHARTVFHRPEAFSKPDTNALQATHHAARGPTTGITAKSLPAAEKETQDTLPLALALPAMDLEQADGDLLGADTAPKAPSSLSPNTAPVRLSTAEELISLDTVQTPSNAQTVLCSQCDRWTAQPSRMGQYGLCMHCASAMPKIEHAKQVITGKTSEAFSAKTTKGKEARAPPGLGAAQSDRQGEFDLLLAGEATAASVAESDTVKHRRGEQETSPPSETEVAESDVANQGLTPPASEVQDEEAATQTPPQQGTRREKKAARGTAREALKEAWCDRELARSRVVDGWSYEDAQELVEATRRYMGKRNALMEVSKNHQLEDDDAKFYPSFREADCMKPKHSPVTKVELSDLKKRRAAEKLATDGAESTKADASQGAAVDAESEALENMKAARRLRQNALDHFEPAMHPSNPGYAQWKKEGDAKLARANSHYKKKREKLVADMGGSLPSKLALEFPGI</sequence>
<organism evidence="3 4">
    <name type="scientific">Lecanosticta acicola</name>
    <dbReference type="NCBI Taxonomy" id="111012"/>
    <lineage>
        <taxon>Eukaryota</taxon>
        <taxon>Fungi</taxon>
        <taxon>Dikarya</taxon>
        <taxon>Ascomycota</taxon>
        <taxon>Pezizomycotina</taxon>
        <taxon>Dothideomycetes</taxon>
        <taxon>Dothideomycetidae</taxon>
        <taxon>Mycosphaerellales</taxon>
        <taxon>Mycosphaerellaceae</taxon>
        <taxon>Lecanosticta</taxon>
    </lineage>
</organism>
<dbReference type="Proteomes" id="UP001296104">
    <property type="component" value="Unassembled WGS sequence"/>
</dbReference>
<feature type="compositionally biased region" description="Basic and acidic residues" evidence="1">
    <location>
        <begin position="756"/>
        <end position="768"/>
    </location>
</feature>
<dbReference type="AlphaFoldDB" id="A0AAI8Z7P2"/>
<proteinExistence type="predicted"/>
<feature type="compositionally biased region" description="Polar residues" evidence="1">
    <location>
        <begin position="321"/>
        <end position="330"/>
    </location>
</feature>
<keyword evidence="2" id="KW-0472">Membrane</keyword>
<evidence type="ECO:0000313" key="3">
    <source>
        <dbReference type="EMBL" id="CAK4033917.1"/>
    </source>
</evidence>
<comment type="caution">
    <text evidence="3">The sequence shown here is derived from an EMBL/GenBank/DDBJ whole genome shotgun (WGS) entry which is preliminary data.</text>
</comment>
<feature type="region of interest" description="Disordered" evidence="1">
    <location>
        <begin position="98"/>
        <end position="339"/>
    </location>
</feature>
<accession>A0AAI8Z7P2</accession>
<gene>
    <name evidence="3" type="ORF">LECACI_7A009075</name>
</gene>
<keyword evidence="2" id="KW-0812">Transmembrane</keyword>
<evidence type="ECO:0000313" key="4">
    <source>
        <dbReference type="Proteomes" id="UP001296104"/>
    </source>
</evidence>
<feature type="region of interest" description="Disordered" evidence="1">
    <location>
        <begin position="351"/>
        <end position="374"/>
    </location>
</feature>
<name>A0AAI8Z7P2_9PEZI</name>
<keyword evidence="4" id="KW-1185">Reference proteome</keyword>
<feature type="region of interest" description="Disordered" evidence="1">
    <location>
        <begin position="559"/>
        <end position="580"/>
    </location>
</feature>
<feature type="compositionally biased region" description="Polar residues" evidence="1">
    <location>
        <begin position="98"/>
        <end position="138"/>
    </location>
</feature>
<feature type="region of interest" description="Disordered" evidence="1">
    <location>
        <begin position="598"/>
        <end position="664"/>
    </location>
</feature>